<dbReference type="EMBL" id="JANFZH010000013">
    <property type="protein sequence ID" value="MCQ4839713.1"/>
    <property type="molecule type" value="Genomic_DNA"/>
</dbReference>
<reference evidence="3 4" key="1">
    <citation type="submission" date="2022-06" db="EMBL/GenBank/DDBJ databases">
        <title>Isolation of gut microbiota from human fecal samples.</title>
        <authorList>
            <person name="Pamer E.G."/>
            <person name="Barat B."/>
            <person name="Waligurski E."/>
            <person name="Medina S."/>
            <person name="Paddock L."/>
            <person name="Mostad J."/>
        </authorList>
    </citation>
    <scope>NUCLEOTIDE SEQUENCE [LARGE SCALE GENOMIC DNA]</scope>
    <source>
        <strain evidence="3 4">DFI.9.73</strain>
    </source>
</reference>
<dbReference type="RefSeq" id="WP_066860429.1">
    <property type="nucleotide sequence ID" value="NZ_CABKVV010000009.1"/>
</dbReference>
<keyword evidence="2" id="KW-0732">Signal</keyword>
<accession>A0ABT1RYQ5</accession>
<evidence type="ECO:0000256" key="1">
    <source>
        <dbReference type="SAM" id="MobiDB-lite"/>
    </source>
</evidence>
<dbReference type="Gene3D" id="3.40.190.10">
    <property type="entry name" value="Periplasmic binding protein-like II"/>
    <property type="match status" value="1"/>
</dbReference>
<keyword evidence="4" id="KW-1185">Reference proteome</keyword>
<dbReference type="Proteomes" id="UP001524473">
    <property type="component" value="Unassembled WGS sequence"/>
</dbReference>
<feature type="compositionally biased region" description="Basic and acidic residues" evidence="1">
    <location>
        <begin position="438"/>
        <end position="449"/>
    </location>
</feature>
<dbReference type="PANTHER" id="PTHR43649:SF12">
    <property type="entry name" value="DIACETYLCHITOBIOSE BINDING PROTEIN DASA"/>
    <property type="match status" value="1"/>
</dbReference>
<dbReference type="Pfam" id="PF01547">
    <property type="entry name" value="SBP_bac_1"/>
    <property type="match status" value="1"/>
</dbReference>
<dbReference type="PANTHER" id="PTHR43649">
    <property type="entry name" value="ARABINOSE-BINDING PROTEIN-RELATED"/>
    <property type="match status" value="1"/>
</dbReference>
<comment type="caution">
    <text evidence="3">The sequence shown here is derived from an EMBL/GenBank/DDBJ whole genome shotgun (WGS) entry which is preliminary data.</text>
</comment>
<evidence type="ECO:0000313" key="4">
    <source>
        <dbReference type="Proteomes" id="UP001524473"/>
    </source>
</evidence>
<feature type="region of interest" description="Disordered" evidence="1">
    <location>
        <begin position="420"/>
        <end position="449"/>
    </location>
</feature>
<name>A0ABT1RYQ5_9FIRM</name>
<dbReference type="InterPro" id="IPR050490">
    <property type="entry name" value="Bact_solute-bd_prot1"/>
</dbReference>
<sequence>MRKRNLLCALLAAALCLSPAGCRAQEPAEPEKVTLTVKTPPIGLGNIPGAGEAEVYDMLTAAAERFQAQYDKYDVEFSISRYDYLDEQAQLADKYGTPEAADIFFAGSWNVPLYVKRGWLVPLDDMITPELRSDVDESIWKQNTVGGKVYTLPYHQLQNTLMVNRTMMQAAGLEEYIPQDDSVAHWSTEEFNLICQRLKESLTDENTFAFMMYAANSQGDSHIMTLLRAYGCPLYDENGNFSVNTPEGIQALAWIKEMDQQGITPKGAENLELLDCVNLFYNQQLAMCVGNLTNLWDARNKGVDVFTANFPDPSGAGFCTTSSNGFCVFDNGDETKIQVAKDFLSFLLSDGEAMKYTLGTLPVSKSVTQQYQDEIWMLKAYGENTADTVDNIRGSLNWQGVRDVFYRNINDLLTGEKSPEEAAAAIDESCNTALEQGRASDEESGNKED</sequence>
<dbReference type="GeneID" id="90531180"/>
<feature type="chain" id="PRO_5046663122" evidence="2">
    <location>
        <begin position="25"/>
        <end position="449"/>
    </location>
</feature>
<dbReference type="InterPro" id="IPR006059">
    <property type="entry name" value="SBP"/>
</dbReference>
<evidence type="ECO:0000256" key="2">
    <source>
        <dbReference type="SAM" id="SignalP"/>
    </source>
</evidence>
<organism evidence="3 4">
    <name type="scientific">Neglectibacter timonensis</name>
    <dbReference type="NCBI Taxonomy" id="1776382"/>
    <lineage>
        <taxon>Bacteria</taxon>
        <taxon>Bacillati</taxon>
        <taxon>Bacillota</taxon>
        <taxon>Clostridia</taxon>
        <taxon>Eubacteriales</taxon>
        <taxon>Oscillospiraceae</taxon>
        <taxon>Neglectibacter</taxon>
    </lineage>
</organism>
<feature type="signal peptide" evidence="2">
    <location>
        <begin position="1"/>
        <end position="24"/>
    </location>
</feature>
<dbReference type="SUPFAM" id="SSF53850">
    <property type="entry name" value="Periplasmic binding protein-like II"/>
    <property type="match status" value="1"/>
</dbReference>
<protein>
    <submittedName>
        <fullName evidence="3">Extracellular solute-binding protein</fullName>
    </submittedName>
</protein>
<gene>
    <name evidence="3" type="ORF">NE695_07280</name>
</gene>
<proteinExistence type="predicted"/>
<evidence type="ECO:0000313" key="3">
    <source>
        <dbReference type="EMBL" id="MCQ4839713.1"/>
    </source>
</evidence>